<keyword evidence="3" id="KW-1185">Reference proteome</keyword>
<evidence type="ECO:0000313" key="3">
    <source>
        <dbReference type="Proteomes" id="UP000305067"/>
    </source>
</evidence>
<evidence type="ECO:0000256" key="1">
    <source>
        <dbReference type="SAM" id="MobiDB-lite"/>
    </source>
</evidence>
<feature type="compositionally biased region" description="Low complexity" evidence="1">
    <location>
        <begin position="546"/>
        <end position="583"/>
    </location>
</feature>
<feature type="region of interest" description="Disordered" evidence="1">
    <location>
        <begin position="546"/>
        <end position="597"/>
    </location>
</feature>
<name>A0A5C3QTW7_9AGAR</name>
<evidence type="ECO:0000313" key="2">
    <source>
        <dbReference type="EMBL" id="TFL01724.1"/>
    </source>
</evidence>
<organism evidence="2 3">
    <name type="scientific">Pterulicium gracile</name>
    <dbReference type="NCBI Taxonomy" id="1884261"/>
    <lineage>
        <taxon>Eukaryota</taxon>
        <taxon>Fungi</taxon>
        <taxon>Dikarya</taxon>
        <taxon>Basidiomycota</taxon>
        <taxon>Agaricomycotina</taxon>
        <taxon>Agaricomycetes</taxon>
        <taxon>Agaricomycetidae</taxon>
        <taxon>Agaricales</taxon>
        <taxon>Pleurotineae</taxon>
        <taxon>Pterulaceae</taxon>
        <taxon>Pterulicium</taxon>
    </lineage>
</organism>
<reference evidence="2 3" key="1">
    <citation type="journal article" date="2019" name="Nat. Ecol. Evol.">
        <title>Megaphylogeny resolves global patterns of mushroom evolution.</title>
        <authorList>
            <person name="Varga T."/>
            <person name="Krizsan K."/>
            <person name="Foldi C."/>
            <person name="Dima B."/>
            <person name="Sanchez-Garcia M."/>
            <person name="Sanchez-Ramirez S."/>
            <person name="Szollosi G.J."/>
            <person name="Szarkandi J.G."/>
            <person name="Papp V."/>
            <person name="Albert L."/>
            <person name="Andreopoulos W."/>
            <person name="Angelini C."/>
            <person name="Antonin V."/>
            <person name="Barry K.W."/>
            <person name="Bougher N.L."/>
            <person name="Buchanan P."/>
            <person name="Buyck B."/>
            <person name="Bense V."/>
            <person name="Catcheside P."/>
            <person name="Chovatia M."/>
            <person name="Cooper J."/>
            <person name="Damon W."/>
            <person name="Desjardin D."/>
            <person name="Finy P."/>
            <person name="Geml J."/>
            <person name="Haridas S."/>
            <person name="Hughes K."/>
            <person name="Justo A."/>
            <person name="Karasinski D."/>
            <person name="Kautmanova I."/>
            <person name="Kiss B."/>
            <person name="Kocsube S."/>
            <person name="Kotiranta H."/>
            <person name="LaButti K.M."/>
            <person name="Lechner B.E."/>
            <person name="Liimatainen K."/>
            <person name="Lipzen A."/>
            <person name="Lukacs Z."/>
            <person name="Mihaltcheva S."/>
            <person name="Morgado L.N."/>
            <person name="Niskanen T."/>
            <person name="Noordeloos M.E."/>
            <person name="Ohm R.A."/>
            <person name="Ortiz-Santana B."/>
            <person name="Ovrebo C."/>
            <person name="Racz N."/>
            <person name="Riley R."/>
            <person name="Savchenko A."/>
            <person name="Shiryaev A."/>
            <person name="Soop K."/>
            <person name="Spirin V."/>
            <person name="Szebenyi C."/>
            <person name="Tomsovsky M."/>
            <person name="Tulloss R.E."/>
            <person name="Uehling J."/>
            <person name="Grigoriev I.V."/>
            <person name="Vagvolgyi C."/>
            <person name="Papp T."/>
            <person name="Martin F.M."/>
            <person name="Miettinen O."/>
            <person name="Hibbett D.S."/>
            <person name="Nagy L.G."/>
        </authorList>
    </citation>
    <scope>NUCLEOTIDE SEQUENCE [LARGE SCALE GENOMIC DNA]</scope>
    <source>
        <strain evidence="2 3">CBS 309.79</strain>
    </source>
</reference>
<accession>A0A5C3QTW7</accession>
<feature type="region of interest" description="Disordered" evidence="1">
    <location>
        <begin position="458"/>
        <end position="479"/>
    </location>
</feature>
<dbReference type="EMBL" id="ML178824">
    <property type="protein sequence ID" value="TFL01724.1"/>
    <property type="molecule type" value="Genomic_DNA"/>
</dbReference>
<sequence>MAEELALDLLHLGFCPRALQQQRDHSQSSRLLYPESDTARAHHRHVKPHSHKRVPIFVLTSLAQLVWASLKRIYKISQYQTEDRTDRESSEHREGALCHTVSSPLRDLVSVQLIDDRLTHTFEDFGRKGLARWYRVVVLNPPCTQSQRDHMVFIIPGIISAKPPAACRSWIKAWCARIEMPVEDQNAESKRLQSCYKLQASASVADDLDLVLHDLKIPNLEDSETWNGPHDIERLAGLGIAKMKEMESHELVESSLPDSTPDVYDKILSTTCIRTPCEAVTSAQESGISVEEFQAMVGALATDDQNQGTRKAADGATAASITSSLPVPLHDRLGMGTLAHLIASSVVRRGNIALKGAHFWGRLLRRIVYSSPRSSGQRRCRSPNGSCQTPPLAAVCPSSSSFKPTALDGLSDPSTSLESSNPIVMSFVAVSGPASLCKAATNSPLVQSINTIASSFASLSGPASYSSRDRKQGRSKPSTLENLSRAFEFTSSRSLLATTSRSTSEAGPSSDFGLLSSAYDVTMLREAESTRITPVEDQAAILTSSATPSSSFAVSSPSSAGAPTAPPTVDSSSSIDSSTAHPQPQRPHPQHPTSHRPGTLEVRALLLGLALVKLPTSAPLTRAEVVERYPSVKATYTQVNPVALVDPLSIW</sequence>
<dbReference type="Proteomes" id="UP000305067">
    <property type="component" value="Unassembled WGS sequence"/>
</dbReference>
<protein>
    <submittedName>
        <fullName evidence="2">Uncharacterized protein</fullName>
    </submittedName>
</protein>
<dbReference type="AlphaFoldDB" id="A0A5C3QTW7"/>
<proteinExistence type="predicted"/>
<gene>
    <name evidence="2" type="ORF">BDV98DRAFT_656017</name>
</gene>